<dbReference type="GO" id="GO:0003677">
    <property type="term" value="F:DNA binding"/>
    <property type="evidence" value="ECO:0007669"/>
    <property type="project" value="UniProtKB-UniRule"/>
</dbReference>
<dbReference type="SUPFAM" id="SSF55681">
    <property type="entry name" value="Class II aaRS and biotin synthetases"/>
    <property type="match status" value="1"/>
</dbReference>
<comment type="similarity">
    <text evidence="5">Belongs to the biotin--protein ligase family.</text>
</comment>
<evidence type="ECO:0000313" key="7">
    <source>
        <dbReference type="EMBL" id="PNL91322.1"/>
    </source>
</evidence>
<keyword evidence="1 5" id="KW-0436">Ligase</keyword>
<dbReference type="InterPro" id="IPR036388">
    <property type="entry name" value="WH-like_DNA-bd_sf"/>
</dbReference>
<dbReference type="InterPro" id="IPR045864">
    <property type="entry name" value="aa-tRNA-synth_II/BPL/LPL"/>
</dbReference>
<dbReference type="InterPro" id="IPR008988">
    <property type="entry name" value="Transcriptional_repressor_C"/>
</dbReference>
<name>A0A2J9PLV9_9LACT</name>
<feature type="binding site" evidence="5">
    <location>
        <begin position="120"/>
        <end position="122"/>
    </location>
    <ligand>
        <name>biotin</name>
        <dbReference type="ChEBI" id="CHEBI:57586"/>
    </ligand>
</feature>
<dbReference type="InterPro" id="IPR004408">
    <property type="entry name" value="Biotin_CoA_COase_ligase"/>
</dbReference>
<feature type="binding site" evidence="5">
    <location>
        <position position="116"/>
    </location>
    <ligand>
        <name>biotin</name>
        <dbReference type="ChEBI" id="CHEBI:57586"/>
    </ligand>
</feature>
<organism evidence="7 8">
    <name type="scientific">Aerococcus viridans</name>
    <dbReference type="NCBI Taxonomy" id="1377"/>
    <lineage>
        <taxon>Bacteria</taxon>
        <taxon>Bacillati</taxon>
        <taxon>Bacillota</taxon>
        <taxon>Bacilli</taxon>
        <taxon>Lactobacillales</taxon>
        <taxon>Aerococcaceae</taxon>
        <taxon>Aerococcus</taxon>
    </lineage>
</organism>
<reference evidence="8" key="1">
    <citation type="submission" date="2017-12" db="EMBL/GenBank/DDBJ databases">
        <title>FDA dAtabase for Regulatory Grade micrObial Sequences (FDA-ARGOS): Supporting development and validation of Infectious Disease Dx tests.</title>
        <authorList>
            <person name="Hoffmann M."/>
            <person name="Allard M."/>
            <person name="Evans P."/>
            <person name="Brown E."/>
            <person name="Tallon L."/>
            <person name="Sadzewicz L."/>
            <person name="Sengamalay N."/>
            <person name="Ott S."/>
            <person name="Godinez A."/>
            <person name="Nagaraj S."/>
            <person name="Vavikolanu K."/>
            <person name="Aluvathingal J."/>
            <person name="Nadendla S."/>
            <person name="Sichtig H."/>
        </authorList>
    </citation>
    <scope>NUCLEOTIDE SEQUENCE [LARGE SCALE GENOMIC DNA]</scope>
    <source>
        <strain evidence="8">FDAARGOS_249</strain>
    </source>
</reference>
<dbReference type="Gene3D" id="1.10.10.10">
    <property type="entry name" value="Winged helix-like DNA-binding domain superfamily/Winged helix DNA-binding domain"/>
    <property type="match status" value="1"/>
</dbReference>
<feature type="domain" description="BPL/LPL catalytic" evidence="6">
    <location>
        <begin position="69"/>
        <end position="265"/>
    </location>
</feature>
<dbReference type="Gene3D" id="3.30.930.10">
    <property type="entry name" value="Bira Bifunctional Protein, Domain 2"/>
    <property type="match status" value="1"/>
</dbReference>
<dbReference type="Pfam" id="PF03099">
    <property type="entry name" value="BPL_LplA_LipB"/>
    <property type="match status" value="1"/>
</dbReference>
<keyword evidence="5" id="KW-0805">Transcription regulation</keyword>
<evidence type="ECO:0000256" key="2">
    <source>
        <dbReference type="ARBA" id="ARBA00022741"/>
    </source>
</evidence>
<sequence length="338" mass="37754">MTVKAKLLAYLLDHPGHFHTGPELADHFQVSRNAVWKAVKQLETEGYEIIRHPKNGYALENLNHAIDPSQISHGLQNVWPELKVYYQESTSSTNDLGRKHAADHPNQPALFISSKQTVGRGRRGRTFYSSLSQGLYFSLVMTPPSGVNNDLVASMTIASASAYAETLSSYLSDDVMIKWVNDLFYQGKKVVGILTEATFDMESQTISHLVLGIGSNLAGDFAKENAENQSVAGTLFGSQLPRTFNTNDLITNFVIKFKSYYDDLSSLAFLDYYRSHLLGKNQWVNYTENHENYRGKILGVTELGHLSIETPEGKVRTLVSGEVSFSSQQFADQKRTET</sequence>
<feature type="DNA-binding region" description="H-T-H motif" evidence="5">
    <location>
        <begin position="21"/>
        <end position="40"/>
    </location>
</feature>
<keyword evidence="5" id="KW-0238">DNA-binding</keyword>
<keyword evidence="4 5" id="KW-0092">Biotin</keyword>
<keyword evidence="5" id="KW-0678">Repressor</keyword>
<keyword evidence="3 5" id="KW-0067">ATP-binding</keyword>
<dbReference type="RefSeq" id="WP_083068217.1">
    <property type="nucleotide sequence ID" value="NZ_CBCPHS010000008.1"/>
</dbReference>
<comment type="catalytic activity">
    <reaction evidence="5">
        <text>biotin + L-lysyl-[protein] + ATP = N(6)-biotinyl-L-lysyl-[protein] + AMP + diphosphate + H(+)</text>
        <dbReference type="Rhea" id="RHEA:11756"/>
        <dbReference type="Rhea" id="RHEA-COMP:9752"/>
        <dbReference type="Rhea" id="RHEA-COMP:10505"/>
        <dbReference type="ChEBI" id="CHEBI:15378"/>
        <dbReference type="ChEBI" id="CHEBI:29969"/>
        <dbReference type="ChEBI" id="CHEBI:30616"/>
        <dbReference type="ChEBI" id="CHEBI:33019"/>
        <dbReference type="ChEBI" id="CHEBI:57586"/>
        <dbReference type="ChEBI" id="CHEBI:83144"/>
        <dbReference type="ChEBI" id="CHEBI:456215"/>
        <dbReference type="EC" id="6.3.4.15"/>
    </reaction>
</comment>
<dbReference type="InterPro" id="IPR036390">
    <property type="entry name" value="WH_DNA-bd_sf"/>
</dbReference>
<dbReference type="HAMAP" id="MF_00978">
    <property type="entry name" value="Bifunct_BirA"/>
    <property type="match status" value="1"/>
</dbReference>
<protein>
    <recommendedName>
        <fullName evidence="5">Bifunctional ligase/repressor BirA</fullName>
    </recommendedName>
    <alternativeName>
        <fullName evidence="5">Biotin--[acetyl-CoA-carboxylase] ligase</fullName>
        <ecNumber evidence="5">6.3.4.15</ecNumber>
    </alternativeName>
    <alternativeName>
        <fullName evidence="5">Biotin--protein ligase</fullName>
    </alternativeName>
    <alternativeName>
        <fullName evidence="5">Biotin-[acetyl-CoA carboxylase] synthetase</fullName>
    </alternativeName>
</protein>
<dbReference type="Proteomes" id="UP000192813">
    <property type="component" value="Unassembled WGS sequence"/>
</dbReference>
<dbReference type="GO" id="GO:0016740">
    <property type="term" value="F:transferase activity"/>
    <property type="evidence" value="ECO:0007669"/>
    <property type="project" value="UniProtKB-ARBA"/>
</dbReference>
<evidence type="ECO:0000256" key="5">
    <source>
        <dbReference type="HAMAP-Rule" id="MF_00978"/>
    </source>
</evidence>
<evidence type="ECO:0000256" key="3">
    <source>
        <dbReference type="ARBA" id="ARBA00022840"/>
    </source>
</evidence>
<dbReference type="SUPFAM" id="SSF50037">
    <property type="entry name" value="C-terminal domain of transcriptional repressors"/>
    <property type="match status" value="1"/>
</dbReference>
<dbReference type="Pfam" id="PF02237">
    <property type="entry name" value="BPL_C"/>
    <property type="match status" value="1"/>
</dbReference>
<comment type="caution">
    <text evidence="7">The sequence shown here is derived from an EMBL/GenBank/DDBJ whole genome shotgun (WGS) entry which is preliminary data.</text>
</comment>
<dbReference type="CDD" id="cd16442">
    <property type="entry name" value="BPL"/>
    <property type="match status" value="1"/>
</dbReference>
<dbReference type="InterPro" id="IPR003142">
    <property type="entry name" value="BPL_C"/>
</dbReference>
<dbReference type="PANTHER" id="PTHR12835:SF5">
    <property type="entry name" value="BIOTIN--PROTEIN LIGASE"/>
    <property type="match status" value="1"/>
</dbReference>
<feature type="binding site" evidence="5">
    <location>
        <position position="189"/>
    </location>
    <ligand>
        <name>biotin</name>
        <dbReference type="ChEBI" id="CHEBI:57586"/>
    </ligand>
</feature>
<dbReference type="GO" id="GO:0009249">
    <property type="term" value="P:protein lipoylation"/>
    <property type="evidence" value="ECO:0007669"/>
    <property type="project" value="UniProtKB-ARBA"/>
</dbReference>
<dbReference type="SUPFAM" id="SSF46785">
    <property type="entry name" value="Winged helix' DNA-binding domain"/>
    <property type="match status" value="1"/>
</dbReference>
<dbReference type="GO" id="GO:0004077">
    <property type="term" value="F:biotin--[biotin carboxyl-carrier protein] ligase activity"/>
    <property type="evidence" value="ECO:0007669"/>
    <property type="project" value="UniProtKB-UniRule"/>
</dbReference>
<dbReference type="InterPro" id="IPR013196">
    <property type="entry name" value="HTH_11"/>
</dbReference>
<evidence type="ECO:0000259" key="6">
    <source>
        <dbReference type="PROSITE" id="PS51733"/>
    </source>
</evidence>
<gene>
    <name evidence="5" type="primary">birA</name>
    <name evidence="7" type="ORF">A6J77_003395</name>
</gene>
<accession>A0A2J9PLV9</accession>
<evidence type="ECO:0000256" key="1">
    <source>
        <dbReference type="ARBA" id="ARBA00022598"/>
    </source>
</evidence>
<dbReference type="PANTHER" id="PTHR12835">
    <property type="entry name" value="BIOTIN PROTEIN LIGASE"/>
    <property type="match status" value="1"/>
</dbReference>
<dbReference type="Pfam" id="PF08279">
    <property type="entry name" value="HTH_11"/>
    <property type="match status" value="1"/>
</dbReference>
<dbReference type="GO" id="GO:0005737">
    <property type="term" value="C:cytoplasm"/>
    <property type="evidence" value="ECO:0007669"/>
    <property type="project" value="TreeGrafter"/>
</dbReference>
<proteinExistence type="inferred from homology"/>
<comment type="function">
    <text evidence="5">Acts both as a biotin--[acetyl-CoA-carboxylase] ligase and a repressor.</text>
</comment>
<dbReference type="PROSITE" id="PS51733">
    <property type="entry name" value="BPL_LPL_CATALYTIC"/>
    <property type="match status" value="1"/>
</dbReference>
<dbReference type="EMBL" id="NBTM02000001">
    <property type="protein sequence ID" value="PNL91322.1"/>
    <property type="molecule type" value="Genomic_DNA"/>
</dbReference>
<keyword evidence="5" id="KW-0804">Transcription</keyword>
<dbReference type="InterPro" id="IPR004143">
    <property type="entry name" value="BPL_LPL_catalytic"/>
</dbReference>
<evidence type="ECO:0000256" key="4">
    <source>
        <dbReference type="ARBA" id="ARBA00023267"/>
    </source>
</evidence>
<dbReference type="GO" id="GO:0005524">
    <property type="term" value="F:ATP binding"/>
    <property type="evidence" value="ECO:0007669"/>
    <property type="project" value="UniProtKB-UniRule"/>
</dbReference>
<feature type="binding site" evidence="5">
    <location>
        <begin position="92"/>
        <end position="94"/>
    </location>
    <ligand>
        <name>biotin</name>
        <dbReference type="ChEBI" id="CHEBI:57586"/>
    </ligand>
</feature>
<dbReference type="GO" id="GO:0006355">
    <property type="term" value="P:regulation of DNA-templated transcription"/>
    <property type="evidence" value="ECO:0007669"/>
    <property type="project" value="UniProtKB-UniRule"/>
</dbReference>
<dbReference type="NCBIfam" id="TIGR00121">
    <property type="entry name" value="birA_ligase"/>
    <property type="match status" value="1"/>
</dbReference>
<dbReference type="AlphaFoldDB" id="A0A2J9PLV9"/>
<dbReference type="InterPro" id="IPR030855">
    <property type="entry name" value="Bifunct_BirA"/>
</dbReference>
<dbReference type="Gene3D" id="2.30.30.100">
    <property type="match status" value="1"/>
</dbReference>
<evidence type="ECO:0000313" key="8">
    <source>
        <dbReference type="Proteomes" id="UP000192813"/>
    </source>
</evidence>
<keyword evidence="2 5" id="KW-0547">Nucleotide-binding</keyword>
<dbReference type="EC" id="6.3.4.15" evidence="5"/>